<dbReference type="AlphaFoldDB" id="A0A7H9DU04"/>
<gene>
    <name evidence="1" type="ORF">FH779_10810</name>
</gene>
<reference evidence="1 2" key="1">
    <citation type="submission" date="2019-06" db="EMBL/GenBank/DDBJ databases">
        <title>Emergence of pandrug resistant Empedobacter falsenii in China.</title>
        <authorList>
            <person name="Dong N."/>
            <person name="Chen S."/>
            <person name="Zhang R."/>
        </authorList>
    </citation>
    <scope>NUCLEOTIDE SEQUENCE [LARGE SCALE GENOMIC DNA]</scope>
    <source>
        <strain evidence="1 2">1681-1</strain>
    </source>
</reference>
<evidence type="ECO:0000313" key="2">
    <source>
        <dbReference type="Proteomes" id="UP000510643"/>
    </source>
</evidence>
<dbReference type="Proteomes" id="UP000510643">
    <property type="component" value="Chromosome"/>
</dbReference>
<sequence length="719" mass="74027">MRSFLLIFILALIPFGVKAQHNINVHYAGNTIYKSEITKVDSIKLTNQFVNIKESSIASTFEIQKSFIDSISFDTNPINEREIFVIYNGLENATIINPYSDKGVVIFVNGGTVSAISIAGITNLVYNLIGTSSNGSFSLNTDLSSKLVFNNLNLTNPNGAAVSISGKKTTTIDVKQNSKNTLIDGTGGSNSGVVTSNGALIFENTGNLTIKGYKKHGINSSSLITVNNGNIVVETAVSDGLHSEGFTMIDGNLKVNSLSDGIDAGDGKITISNGNIDIVSTSDDVKAIKNGAADVDISGGTIVLTVSGAASKGIKSNQNINISDANITASISSKVILEAIGSGYDPSYGTVLKSDKNITINSGTYDFTLTAASQGGKGISADGEIIINGGSINIKTAATGAVYVNESGIKDSYASTAITADTNIYLNGGNITITSTGNGGKGISADGNITIGELNKDNSLLNLNITTSGERFLVSGSGNNADYANPKAVKADGNLTVNSGTITIKGTQNADGGEGLESKAVLTINDGIINIETYDDAINAATAIIINGGNTWVKARGNDGIDSNGTLTINGGFTVSNGARSPEEGFDCDNNTFKITGGTIIGTGGATSNPTTNVSTQRSIKITTTLTNNISTIINLKSSTGTRILTYRVPAFSSNGNGNSVTILITDPLILNGNYTISKGASVSGGTESLSGYIVGGTVTEGSTIKSFTVSTMLTTVSL</sequence>
<protein>
    <submittedName>
        <fullName evidence="1">Carbohydrate-binding domain-containing protein</fullName>
    </submittedName>
</protein>
<dbReference type="Pfam" id="PF14262">
    <property type="entry name" value="Cthe_2159"/>
    <property type="match status" value="2"/>
</dbReference>
<dbReference type="InterPro" id="IPR025584">
    <property type="entry name" value="Cthe_2159"/>
</dbReference>
<dbReference type="KEGG" id="efal:FH779_10810"/>
<organism evidence="1 2">
    <name type="scientific">Empedobacter falsenii</name>
    <dbReference type="NCBI Taxonomy" id="343874"/>
    <lineage>
        <taxon>Bacteria</taxon>
        <taxon>Pseudomonadati</taxon>
        <taxon>Bacteroidota</taxon>
        <taxon>Flavobacteriia</taxon>
        <taxon>Flavobacteriales</taxon>
        <taxon>Weeksellaceae</taxon>
        <taxon>Empedobacter</taxon>
    </lineage>
</organism>
<dbReference type="EMBL" id="CP040908">
    <property type="protein sequence ID" value="QLL58550.1"/>
    <property type="molecule type" value="Genomic_DNA"/>
</dbReference>
<accession>A0A7H9DU04</accession>
<keyword evidence="2" id="KW-1185">Reference proteome</keyword>
<proteinExistence type="predicted"/>
<dbReference type="GeneID" id="78401955"/>
<name>A0A7H9DU04_9FLAO</name>
<evidence type="ECO:0000313" key="1">
    <source>
        <dbReference type="EMBL" id="QLL58550.1"/>
    </source>
</evidence>
<dbReference type="RefSeq" id="WP_180904687.1">
    <property type="nucleotide sequence ID" value="NZ_CP040908.1"/>
</dbReference>